<name>A0A366QUA6_9HYPO</name>
<dbReference type="AlphaFoldDB" id="A0A366QUA6"/>
<proteinExistence type="predicted"/>
<evidence type="ECO:0000313" key="2">
    <source>
        <dbReference type="Proteomes" id="UP000253153"/>
    </source>
</evidence>
<keyword evidence="2" id="KW-1185">Reference proteome</keyword>
<organism evidence="1 2">
    <name type="scientific">Fusarium coffeatum</name>
    <dbReference type="NCBI Taxonomy" id="231269"/>
    <lineage>
        <taxon>Eukaryota</taxon>
        <taxon>Fungi</taxon>
        <taxon>Dikarya</taxon>
        <taxon>Ascomycota</taxon>
        <taxon>Pezizomycotina</taxon>
        <taxon>Sordariomycetes</taxon>
        <taxon>Hypocreomycetidae</taxon>
        <taxon>Hypocreales</taxon>
        <taxon>Nectriaceae</taxon>
        <taxon>Fusarium</taxon>
        <taxon>Fusarium incarnatum-equiseti species complex</taxon>
    </lineage>
</organism>
<dbReference type="Proteomes" id="UP000253153">
    <property type="component" value="Unassembled WGS sequence"/>
</dbReference>
<dbReference type="GeneID" id="41999693"/>
<comment type="caution">
    <text evidence="1">The sequence shown here is derived from an EMBL/GenBank/DDBJ whole genome shotgun (WGS) entry which is preliminary data.</text>
</comment>
<reference evidence="1 2" key="1">
    <citation type="submission" date="2018-06" db="EMBL/GenBank/DDBJ databases">
        <title>Fusarium incarnatum-equiseti species complex species 28.</title>
        <authorList>
            <person name="Gardiner D.M."/>
        </authorList>
    </citation>
    <scope>NUCLEOTIDE SEQUENCE [LARGE SCALE GENOMIC DNA]</scope>
    <source>
        <strain evidence="1 2">FIESC_28</strain>
    </source>
</reference>
<sequence length="379" mass="44121">MSLSTQRNGQTGFVQLLEQVYERFRTTETSELRPSIIHLFMMLDRQARSRSDHHQYGTAEITFMMMDHVFSQGDVSNVYRDRLSKPESAIGIALMPHCPVSFLATLLSNPLHEGYEFTAENPSWKSSGGGVHLGTYYATTDMRWIVETIYEVYFEPFWGFGDESRAHDFARELEAKVNPLRSIKYTDSTERKVLESLVETVLRVQTEVDKLEQDEAFLDRVHCCENSDEARQVYYESTTSIWFALCCAIAPLADRDYNTQCEERSQEFGPRRHRFVVDPAWDPRAEWLERELDKHIPLCVEAHRTLPKYATPVARIMRDDLKKVYKQVMFNRAGGRAWYEIEDQNEWYVTPQDVRNALESRDIEGAFDGLVEWMAMVGM</sequence>
<gene>
    <name evidence="1" type="ORF">FIESC28_10263</name>
</gene>
<evidence type="ECO:0000313" key="1">
    <source>
        <dbReference type="EMBL" id="RBR08463.1"/>
    </source>
</evidence>
<accession>A0A366QUA6</accession>
<dbReference type="EMBL" id="QKXC01000284">
    <property type="protein sequence ID" value="RBR08463.1"/>
    <property type="molecule type" value="Genomic_DNA"/>
</dbReference>
<dbReference type="OrthoDB" id="5056238at2759"/>
<dbReference type="RefSeq" id="XP_031011571.1">
    <property type="nucleotide sequence ID" value="XM_031164397.1"/>
</dbReference>
<protein>
    <submittedName>
        <fullName evidence="1">Uncharacterized protein</fullName>
    </submittedName>
</protein>